<evidence type="ECO:0000313" key="4">
    <source>
        <dbReference type="EMBL" id="ODQ93079.1"/>
    </source>
</evidence>
<dbReference type="GO" id="GO:0005829">
    <property type="term" value="C:cytosol"/>
    <property type="evidence" value="ECO:0007669"/>
    <property type="project" value="TreeGrafter"/>
</dbReference>
<name>A0A1E3RT91_9MYCO</name>
<dbReference type="InterPro" id="IPR002821">
    <property type="entry name" value="Hydantoinase_A"/>
</dbReference>
<comment type="caution">
    <text evidence="4">The sequence shown here is derived from an EMBL/GenBank/DDBJ whole genome shotgun (WGS) entry which is preliminary data.</text>
</comment>
<dbReference type="InterPro" id="IPR008040">
    <property type="entry name" value="Hydant_A_N"/>
</dbReference>
<dbReference type="PANTHER" id="PTHR11365">
    <property type="entry name" value="5-OXOPROLINASE RELATED"/>
    <property type="match status" value="1"/>
</dbReference>
<reference evidence="5" key="1">
    <citation type="submission" date="2016-09" db="EMBL/GenBank/DDBJ databases">
        <authorList>
            <person name="Greninger A.L."/>
            <person name="Jerome K.R."/>
            <person name="Mcnair B."/>
            <person name="Wallis C."/>
            <person name="Fang F."/>
        </authorList>
    </citation>
    <scope>NUCLEOTIDE SEQUENCE [LARGE SCALE GENOMIC DNA]</scope>
    <source>
        <strain evidence="5">M7</strain>
    </source>
</reference>
<dbReference type="EMBL" id="MIGZ01000080">
    <property type="protein sequence ID" value="ODQ93079.1"/>
    <property type="molecule type" value="Genomic_DNA"/>
</dbReference>
<protein>
    <recommendedName>
        <fullName evidence="6">Hydantoinase</fullName>
    </recommendedName>
</protein>
<evidence type="ECO:0000259" key="3">
    <source>
        <dbReference type="Pfam" id="PF19278"/>
    </source>
</evidence>
<feature type="domain" description="Acetophenone carboxylase-like C-terminal" evidence="3">
    <location>
        <begin position="528"/>
        <end position="691"/>
    </location>
</feature>
<feature type="domain" description="Hydantoinase/oxoprolinase N-terminal" evidence="2">
    <location>
        <begin position="7"/>
        <end position="197"/>
    </location>
</feature>
<dbReference type="GO" id="GO:0006749">
    <property type="term" value="P:glutathione metabolic process"/>
    <property type="evidence" value="ECO:0007669"/>
    <property type="project" value="TreeGrafter"/>
</dbReference>
<accession>A0A1E3RT91</accession>
<evidence type="ECO:0000259" key="2">
    <source>
        <dbReference type="Pfam" id="PF05378"/>
    </source>
</evidence>
<dbReference type="OrthoDB" id="9768323at2"/>
<sequence>MQADSVKIGVDIGGTFTDGIALTPDGRVAQAKTLSTHDTNPADGVMRAVALLAASLGHDVETLLQTTDRFSHGTTIGTNLVVERKGTRVGLITTRGHGDNLRIMRGAGRVAGLPIDRVFDVQKTKKPAALVAPACVLEVDERVDRHGEVLVAPDLPRIRAQLEEFLKSQPIDALAISLLWSFKNPVHEEQIAALARDIRPDLFLSLSSQVSPRLGEFERTVATVLNGYIGPASRKYMTETAHRLRSRGLSNELLIMQSHGGVVPVTTAVDVPLATLDSGPTGGLAAAAGLATTLEQLNVVATDMGGTSFDVGLVVGGEPVLAEARVIDQYTYRAPALDVRSIACGGGSVAWIDPYSGSLRVGPSSAGSNPGPVCYARGGTEPTVTDADLVLGLLDPGGFLGGTMSLDIDAARAALAELGAVLGLSAEETAAGILRINNNNAATLIRQRTVEQGLDPREFMIYAFGGAGPVHAWGFAADLGAAGVLIPLGNGASALSAYGIASTDVFRYFDTECLLPAPFDHEEFDRLLYQLETTASKALTEVGFDPDQILLDRFALLRYAEQYAYSIRLPLADGDAEKWTADLSARFTDAYSRLYGSGAVSLFHGIEAFALRVRARIASGARPQPQSDGSTRCHHATKDVFWPDAMRWVTTLIWDGSDLAADSPVDGPAIVQLPHTSVSVPAGHRLTRDLWGNLLLQPVEAT</sequence>
<evidence type="ECO:0008006" key="6">
    <source>
        <dbReference type="Google" id="ProtNLM"/>
    </source>
</evidence>
<dbReference type="PANTHER" id="PTHR11365:SF23">
    <property type="entry name" value="HYPOTHETICAL 5-OXOPROLINASE (EUROFUNG)-RELATED"/>
    <property type="match status" value="1"/>
</dbReference>
<keyword evidence="5" id="KW-1185">Reference proteome</keyword>
<dbReference type="Pfam" id="PF01968">
    <property type="entry name" value="Hydantoinase_A"/>
    <property type="match status" value="1"/>
</dbReference>
<dbReference type="AlphaFoldDB" id="A0A1E3RT91"/>
<dbReference type="InterPro" id="IPR049517">
    <property type="entry name" value="ACX-like_C"/>
</dbReference>
<organism evidence="4 5">
    <name type="scientific">Mycolicibacterium holsaticum</name>
    <dbReference type="NCBI Taxonomy" id="152142"/>
    <lineage>
        <taxon>Bacteria</taxon>
        <taxon>Bacillati</taxon>
        <taxon>Actinomycetota</taxon>
        <taxon>Actinomycetes</taxon>
        <taxon>Mycobacteriales</taxon>
        <taxon>Mycobacteriaceae</taxon>
        <taxon>Mycolicibacterium</taxon>
    </lineage>
</organism>
<feature type="domain" description="Hydantoinase A/oxoprolinase" evidence="1">
    <location>
        <begin position="219"/>
        <end position="505"/>
    </location>
</feature>
<dbReference type="GO" id="GO:0017168">
    <property type="term" value="F:5-oxoprolinase (ATP-hydrolyzing) activity"/>
    <property type="evidence" value="ECO:0007669"/>
    <property type="project" value="TreeGrafter"/>
</dbReference>
<dbReference type="Pfam" id="PF19278">
    <property type="entry name" value="Hydant_A_C"/>
    <property type="match status" value="1"/>
</dbReference>
<evidence type="ECO:0000259" key="1">
    <source>
        <dbReference type="Pfam" id="PF01968"/>
    </source>
</evidence>
<proteinExistence type="predicted"/>
<dbReference type="Proteomes" id="UP000094243">
    <property type="component" value="Unassembled WGS sequence"/>
</dbReference>
<evidence type="ECO:0000313" key="5">
    <source>
        <dbReference type="Proteomes" id="UP000094243"/>
    </source>
</evidence>
<dbReference type="InterPro" id="IPR045079">
    <property type="entry name" value="Oxoprolinase-like"/>
</dbReference>
<dbReference type="RefSeq" id="WP_069405898.1">
    <property type="nucleotide sequence ID" value="NZ_MIGZ01000080.1"/>
</dbReference>
<dbReference type="Pfam" id="PF05378">
    <property type="entry name" value="Hydant_A_N"/>
    <property type="match status" value="1"/>
</dbReference>
<gene>
    <name evidence="4" type="ORF">BHQ17_14655</name>
</gene>